<feature type="compositionally biased region" description="Polar residues" evidence="4">
    <location>
        <begin position="246"/>
        <end position="257"/>
    </location>
</feature>
<feature type="region of interest" description="Disordered" evidence="4">
    <location>
        <begin position="1"/>
        <end position="109"/>
    </location>
</feature>
<evidence type="ECO:0000313" key="6">
    <source>
        <dbReference type="Ensembl" id="ENSCSEP00000010755.1"/>
    </source>
</evidence>
<feature type="compositionally biased region" description="Low complexity" evidence="4">
    <location>
        <begin position="861"/>
        <end position="876"/>
    </location>
</feature>
<evidence type="ECO:0000259" key="5">
    <source>
        <dbReference type="Pfam" id="PF11502"/>
    </source>
</evidence>
<feature type="region of interest" description="Disordered" evidence="4">
    <location>
        <begin position="1134"/>
        <end position="1270"/>
    </location>
</feature>
<dbReference type="Proteomes" id="UP000265120">
    <property type="component" value="Chromosome 4"/>
</dbReference>
<feature type="compositionally biased region" description="Polar residues" evidence="4">
    <location>
        <begin position="15"/>
        <end position="30"/>
    </location>
</feature>
<dbReference type="InterPro" id="IPR015668">
    <property type="entry name" value="Bcl-9/Bcl-9l"/>
</dbReference>
<dbReference type="InterPro" id="IPR024670">
    <property type="entry name" value="BCL9_beta-catenin-bd_dom"/>
</dbReference>
<dbReference type="RefSeq" id="XP_008307226.1">
    <property type="nucleotide sequence ID" value="XM_008309004.3"/>
</dbReference>
<dbReference type="GO" id="GO:0048368">
    <property type="term" value="P:lateral mesoderm development"/>
    <property type="evidence" value="ECO:0007669"/>
    <property type="project" value="Ensembl"/>
</dbReference>
<dbReference type="STRING" id="244447.ENSCSEP00000010755"/>
<dbReference type="GO" id="GO:0030512">
    <property type="term" value="P:negative regulation of transforming growth factor beta receptor signaling pathway"/>
    <property type="evidence" value="ECO:0007669"/>
    <property type="project" value="TreeGrafter"/>
</dbReference>
<accession>A0A3P8VE66</accession>
<comment type="subcellular location">
    <subcellularLocation>
        <location evidence="1">Nucleus</location>
    </subcellularLocation>
</comment>
<dbReference type="GO" id="GO:0060070">
    <property type="term" value="P:canonical Wnt signaling pathway"/>
    <property type="evidence" value="ECO:0007669"/>
    <property type="project" value="InterPro"/>
</dbReference>
<feature type="domain" description="B-cell lymphoma 9 beta-catenin binding" evidence="5">
    <location>
        <begin position="368"/>
        <end position="404"/>
    </location>
</feature>
<proteinExistence type="inferred from homology"/>
<evidence type="ECO:0000256" key="2">
    <source>
        <dbReference type="ARBA" id="ARBA00009200"/>
    </source>
</evidence>
<sequence>MLQDGKLANHGKQVTGDNRSQIPTATQPAQQHGAASYQGSKSISSHGVKTNQISPSTPGLKTVSQLASNIGGMLKTKTKRERSVSIDSNESRNAIPQALEKDAKGEGVVRSKRRCVLEKKQPYSGDEWCSGPETEEDEDKPHSTTHRGPLGPIKGLSDHLSSGPMSDPGGPVIGCAVGPSLKVESSQSSQQVVYVFTTNLANSAADAVLTGQSDSILLFHQQNIQGTKLEQGHPTGKAHYISDKINSISSPTMGTPISQSGTSQTASSAAGGPLHSVGAPSSANHSDNETLLNRAGETSRTNSIIINRSESGNTATSAGPVLGGGEGESVDAMSLPGSSVSPSAGTSILSAHLQGDINQRSGPGNIDGLSKEQLAHRERSLQTLRHLERMLLRSRASGGHGESDGSTNNNTNNPSTLNVNINTDRMAILEDNDNGTNNSGKCGNSSMLSAALTPVGGMRKYEEPLQSIYSQTQPLCAPALNSPQMDSMHNLSQHPHHPLSSPGVDMGSLIGPDGLSPEQMAWRKLQEEYYQEKRRRQEMQPSAQPQHFRVMSEMGIHGGPMLMRGPPPPYHSKPGEQHWPPGNLFGGMGGNARMIDMHQEGPRGPRFLGPMQRGQPREGGFPSSPGEGLSLEDLRAQRPNRSGMMWLDEMNRAGPLRGVLPVPRKYFSVVGIGRGPHSSQGDPMDCPGSRDTLGSTGMGPQIRDLVDSPMNMNLQMNVQQQQQMMLSQKLGGGPASGGPLDEMFNPGDITQVRASQNGQGGNKGVIRGLDDSYHFPNQSPFSEGQMERPYQLHGLSIFGSEQQNSNQMGNTSRLSHMPVTGSLRGGNLRPTHPSDLTVNVNSMTSPSLPHQLKSPSLNQEPSPALASPSAPGLKSPTQSSSAGHHPPLPPASGAGTPSYSSMKSPQVMATSNLGLHSPSASSGGLKSPTMAVASPGWTSPKTALPSPGGPASGKIVGNGGSSSTETGQSLPPRSSNSTPISQPGSINPSMPFATSPDGRSSQNPLSLIMTQMSKYAMPSTTPLYHEAIKAIATSDDEMMPDRPLLSGISIGGNIVNLQNSQLLVSHGSGGPHSDPQSPVGMMNQGQLQMSHSSPNRMGISAMNSAIMGGAEGMGPCNISPIAEFQVGGFPRLQPQSHGPMHSPIGAMSQNFPQSNEDSLSHQQLHLLSKGHSHQRSSHASDSFASLPMGEGPDLSEVIRPTHTGIPEFDLSRIIPSDKPSSTLQYFPKSEQHQNSHQGPTSQQPTPQQLLKQLSSQCPPHSSGPSSNPHIANLQNMMAEQQLLPHPSHGIRPSMGGPQGGLRGMIPGGGMSPMCPPGHMMGRTGLVTQQQLQQQQAMMASSLLHHPSNPYPGMMSPQQHPHNLTAQQNIMMMQAKQRSMSIPGDPFGPQGPMMAPTHPQSGMMGPQSLRQRGMSLDSPIGYGPGGMTNMPF</sequence>
<evidence type="ECO:0000256" key="4">
    <source>
        <dbReference type="SAM" id="MobiDB-lite"/>
    </source>
</evidence>
<dbReference type="GO" id="GO:0036342">
    <property type="term" value="P:post-anal tail morphogenesis"/>
    <property type="evidence" value="ECO:0007669"/>
    <property type="project" value="Ensembl"/>
</dbReference>
<keyword evidence="3" id="KW-0539">Nucleus</keyword>
<feature type="compositionally biased region" description="Low complexity" evidence="4">
    <location>
        <begin position="407"/>
        <end position="416"/>
    </location>
</feature>
<dbReference type="GO" id="GO:0003713">
    <property type="term" value="F:transcription coactivator activity"/>
    <property type="evidence" value="ECO:0007669"/>
    <property type="project" value="InterPro"/>
</dbReference>
<dbReference type="Pfam" id="PF11502">
    <property type="entry name" value="BCL9"/>
    <property type="match status" value="1"/>
</dbReference>
<feature type="compositionally biased region" description="Low complexity" evidence="4">
    <location>
        <begin position="1237"/>
        <end position="1269"/>
    </location>
</feature>
<dbReference type="FunCoup" id="A0A3P8VE66">
    <property type="interactions" value="1104"/>
</dbReference>
<feature type="region of interest" description="Disordered" evidence="4">
    <location>
        <begin position="801"/>
        <end position="1004"/>
    </location>
</feature>
<feature type="compositionally biased region" description="Polar residues" evidence="4">
    <location>
        <begin position="834"/>
        <end position="860"/>
    </location>
</feature>
<dbReference type="CTD" id="283149"/>
<dbReference type="Gene3D" id="3.30.40.10">
    <property type="entry name" value="Zinc/RING finger domain, C3HC4 (zinc finger)"/>
    <property type="match status" value="1"/>
</dbReference>
<reference evidence="6" key="3">
    <citation type="submission" date="2025-09" db="UniProtKB">
        <authorList>
            <consortium name="Ensembl"/>
        </authorList>
    </citation>
    <scope>IDENTIFICATION</scope>
</reference>
<dbReference type="GO" id="GO:1990907">
    <property type="term" value="C:beta-catenin-TCF complex"/>
    <property type="evidence" value="ECO:0007669"/>
    <property type="project" value="TreeGrafter"/>
</dbReference>
<dbReference type="GeneTree" id="ENSGT00730000110915"/>
<evidence type="ECO:0000313" key="7">
    <source>
        <dbReference type="Proteomes" id="UP000265120"/>
    </source>
</evidence>
<feature type="compositionally biased region" description="Polar residues" evidence="4">
    <location>
        <begin position="279"/>
        <end position="317"/>
    </location>
</feature>
<feature type="compositionally biased region" description="Polar residues" evidence="4">
    <location>
        <begin position="801"/>
        <end position="814"/>
    </location>
</feature>
<feature type="compositionally biased region" description="Polar residues" evidence="4">
    <location>
        <begin position="961"/>
        <end position="988"/>
    </location>
</feature>
<feature type="compositionally biased region" description="Polar residues" evidence="4">
    <location>
        <begin position="37"/>
        <end position="68"/>
    </location>
</feature>
<evidence type="ECO:0000256" key="3">
    <source>
        <dbReference type="ARBA" id="ARBA00023242"/>
    </source>
</evidence>
<feature type="compositionally biased region" description="Low complexity" evidence="4">
    <location>
        <begin position="258"/>
        <end position="272"/>
    </location>
</feature>
<organism evidence="6 7">
    <name type="scientific">Cynoglossus semilaevis</name>
    <name type="common">Tongue sole</name>
    <dbReference type="NCBI Taxonomy" id="244447"/>
    <lineage>
        <taxon>Eukaryota</taxon>
        <taxon>Metazoa</taxon>
        <taxon>Chordata</taxon>
        <taxon>Craniata</taxon>
        <taxon>Vertebrata</taxon>
        <taxon>Euteleostomi</taxon>
        <taxon>Actinopterygii</taxon>
        <taxon>Neopterygii</taxon>
        <taxon>Teleostei</taxon>
        <taxon>Neoteleostei</taxon>
        <taxon>Acanthomorphata</taxon>
        <taxon>Carangaria</taxon>
        <taxon>Pleuronectiformes</taxon>
        <taxon>Pleuronectoidei</taxon>
        <taxon>Cynoglossidae</taxon>
        <taxon>Cynoglossinae</taxon>
        <taxon>Cynoglossus</taxon>
    </lineage>
</organism>
<feature type="compositionally biased region" description="Polar residues" evidence="4">
    <location>
        <begin position="85"/>
        <end position="94"/>
    </location>
</feature>
<dbReference type="RefSeq" id="XP_008307224.1">
    <property type="nucleotide sequence ID" value="XM_008309002.3"/>
</dbReference>
<feature type="region of interest" description="Disordered" evidence="4">
    <location>
        <begin position="246"/>
        <end position="329"/>
    </location>
</feature>
<dbReference type="RefSeq" id="XP_008307225.1">
    <property type="nucleotide sequence ID" value="XM_008309003.3"/>
</dbReference>
<dbReference type="GO" id="GO:0045944">
    <property type="term" value="P:positive regulation of transcription by RNA polymerase II"/>
    <property type="evidence" value="ECO:0007669"/>
    <property type="project" value="TreeGrafter"/>
</dbReference>
<dbReference type="KEGG" id="csem:103377980"/>
<comment type="similarity">
    <text evidence="2">Belongs to the BCL9 family.</text>
</comment>
<dbReference type="Ensembl" id="ENSCSET00000010884.1">
    <property type="protein sequence ID" value="ENSCSEP00000010755.1"/>
    <property type="gene ID" value="ENSCSEG00000006896.1"/>
</dbReference>
<feature type="region of interest" description="Disordered" evidence="4">
    <location>
        <begin position="396"/>
        <end position="416"/>
    </location>
</feature>
<dbReference type="PANTHER" id="PTHR15185:SF3">
    <property type="entry name" value="B-CELL CLL_LYMPHOMA 9-LIKE PROTEIN"/>
    <property type="match status" value="1"/>
</dbReference>
<reference evidence="6 7" key="1">
    <citation type="journal article" date="2014" name="Nat. Genet.">
        <title>Whole-genome sequence of a flatfish provides insights into ZW sex chromosome evolution and adaptation to a benthic lifestyle.</title>
        <authorList>
            <person name="Chen S."/>
            <person name="Zhang G."/>
            <person name="Shao C."/>
            <person name="Huang Q."/>
            <person name="Liu G."/>
            <person name="Zhang P."/>
            <person name="Song W."/>
            <person name="An N."/>
            <person name="Chalopin D."/>
            <person name="Volff J.N."/>
            <person name="Hong Y."/>
            <person name="Li Q."/>
            <person name="Sha Z."/>
            <person name="Zhou H."/>
            <person name="Xie M."/>
            <person name="Yu Q."/>
            <person name="Liu Y."/>
            <person name="Xiang H."/>
            <person name="Wang N."/>
            <person name="Wu K."/>
            <person name="Yang C."/>
            <person name="Zhou Q."/>
            <person name="Liao X."/>
            <person name="Yang L."/>
            <person name="Hu Q."/>
            <person name="Zhang J."/>
            <person name="Meng L."/>
            <person name="Jin L."/>
            <person name="Tian Y."/>
            <person name="Lian J."/>
            <person name="Yang J."/>
            <person name="Miao G."/>
            <person name="Liu S."/>
            <person name="Liang Z."/>
            <person name="Yan F."/>
            <person name="Li Y."/>
            <person name="Sun B."/>
            <person name="Zhang H."/>
            <person name="Zhang J."/>
            <person name="Zhu Y."/>
            <person name="Du M."/>
            <person name="Zhao Y."/>
            <person name="Schartl M."/>
            <person name="Tang Q."/>
            <person name="Wang J."/>
        </authorList>
    </citation>
    <scope>NUCLEOTIDE SEQUENCE</scope>
</reference>
<feature type="region of interest" description="Disordered" evidence="4">
    <location>
        <begin position="121"/>
        <end position="169"/>
    </location>
</feature>
<dbReference type="InterPro" id="IPR013083">
    <property type="entry name" value="Znf_RING/FYVE/PHD"/>
</dbReference>
<dbReference type="OrthoDB" id="7668649at2759"/>
<dbReference type="InParanoid" id="A0A3P8VE66"/>
<dbReference type="GeneID" id="103377980"/>
<evidence type="ECO:0000256" key="1">
    <source>
        <dbReference type="ARBA" id="ARBA00004123"/>
    </source>
</evidence>
<dbReference type="PANTHER" id="PTHR15185">
    <property type="entry name" value="BCL9"/>
    <property type="match status" value="1"/>
</dbReference>
<feature type="compositionally biased region" description="Basic and acidic residues" evidence="4">
    <location>
        <begin position="99"/>
        <end position="109"/>
    </location>
</feature>
<reference evidence="6" key="2">
    <citation type="submission" date="2025-08" db="UniProtKB">
        <authorList>
            <consortium name="Ensembl"/>
        </authorList>
    </citation>
    <scope>IDENTIFICATION</scope>
</reference>
<name>A0A3P8VE66_CYNSE</name>
<feature type="compositionally biased region" description="Polar residues" evidence="4">
    <location>
        <begin position="895"/>
        <end position="924"/>
    </location>
</feature>
<dbReference type="GO" id="GO:0008013">
    <property type="term" value="F:beta-catenin binding"/>
    <property type="evidence" value="ECO:0007669"/>
    <property type="project" value="InterPro"/>
</dbReference>
<dbReference type="OMA" id="NMMAEQP"/>
<protein>
    <submittedName>
        <fullName evidence="6">Bcl9 like</fullName>
    </submittedName>
</protein>
<keyword evidence="7" id="KW-1185">Reference proteome</keyword>
<feature type="compositionally biased region" description="Polar residues" evidence="4">
    <location>
        <begin position="1147"/>
        <end position="1157"/>
    </location>
</feature>